<gene>
    <name evidence="2" type="ORF">CMEL01_08741</name>
</gene>
<name>A0AAI9U0J9_9PEZI</name>
<reference evidence="2 3" key="1">
    <citation type="submission" date="2016-10" db="EMBL/GenBank/DDBJ databases">
        <title>The genome sequence of Colletotrichum fioriniae PJ7.</title>
        <authorList>
            <person name="Baroncelli R."/>
        </authorList>
    </citation>
    <scope>NUCLEOTIDE SEQUENCE [LARGE SCALE GENOMIC DNA]</scope>
    <source>
        <strain evidence="2">Col 31</strain>
    </source>
</reference>
<dbReference type="AlphaFoldDB" id="A0AAI9U0J9"/>
<comment type="caution">
    <text evidence="2">The sequence shown here is derived from an EMBL/GenBank/DDBJ whole genome shotgun (WGS) entry which is preliminary data.</text>
</comment>
<accession>A0AAI9U0J9</accession>
<evidence type="ECO:0000313" key="3">
    <source>
        <dbReference type="Proteomes" id="UP001239795"/>
    </source>
</evidence>
<dbReference type="EMBL" id="MLGG01000068">
    <property type="protein sequence ID" value="KAK1449426.1"/>
    <property type="molecule type" value="Genomic_DNA"/>
</dbReference>
<protein>
    <submittedName>
        <fullName evidence="2">Uncharacterized protein</fullName>
    </submittedName>
</protein>
<sequence length="179" mass="19490">MIHPTPLSPPMLPHPLPRPSPSVPSCSHNPSPPLPVHAVLPNLAHLVLFTTLTPLFLHTVVPCRPHTVTPTNHPPFVARILQFLVPVTLSLHCVRNSSFPSFGLLGHSFLSRHSQSNPILVLTPRQIVSSRLLWLPSAFLAPRLPSFSPPFSCCPLLFPLHQATSLALNPISVSTSTLN</sequence>
<evidence type="ECO:0000256" key="1">
    <source>
        <dbReference type="SAM" id="MobiDB-lite"/>
    </source>
</evidence>
<organism evidence="2 3">
    <name type="scientific">Colletotrichum melonis</name>
    <dbReference type="NCBI Taxonomy" id="1209925"/>
    <lineage>
        <taxon>Eukaryota</taxon>
        <taxon>Fungi</taxon>
        <taxon>Dikarya</taxon>
        <taxon>Ascomycota</taxon>
        <taxon>Pezizomycotina</taxon>
        <taxon>Sordariomycetes</taxon>
        <taxon>Hypocreomycetidae</taxon>
        <taxon>Glomerellales</taxon>
        <taxon>Glomerellaceae</taxon>
        <taxon>Colletotrichum</taxon>
        <taxon>Colletotrichum acutatum species complex</taxon>
    </lineage>
</organism>
<keyword evidence="3" id="KW-1185">Reference proteome</keyword>
<evidence type="ECO:0000313" key="2">
    <source>
        <dbReference type="EMBL" id="KAK1449426.1"/>
    </source>
</evidence>
<feature type="compositionally biased region" description="Pro residues" evidence="1">
    <location>
        <begin position="1"/>
        <end position="22"/>
    </location>
</feature>
<proteinExistence type="predicted"/>
<feature type="region of interest" description="Disordered" evidence="1">
    <location>
        <begin position="1"/>
        <end position="28"/>
    </location>
</feature>
<dbReference type="Proteomes" id="UP001239795">
    <property type="component" value="Unassembled WGS sequence"/>
</dbReference>